<proteinExistence type="predicted"/>
<dbReference type="InterPro" id="IPR021315">
    <property type="entry name" value="Gap/Sap"/>
</dbReference>
<keyword evidence="1" id="KW-0472">Membrane</keyword>
<feature type="transmembrane region" description="Helical" evidence="1">
    <location>
        <begin position="6"/>
        <end position="31"/>
    </location>
</feature>
<protein>
    <recommendedName>
        <fullName evidence="4">GAP family protein</fullName>
    </recommendedName>
</protein>
<keyword evidence="1" id="KW-1133">Transmembrane helix</keyword>
<feature type="transmembrane region" description="Helical" evidence="1">
    <location>
        <begin position="116"/>
        <end position="136"/>
    </location>
</feature>
<evidence type="ECO:0000313" key="3">
    <source>
        <dbReference type="Proteomes" id="UP001500683"/>
    </source>
</evidence>
<dbReference type="Proteomes" id="UP001500683">
    <property type="component" value="Unassembled WGS sequence"/>
</dbReference>
<dbReference type="EMBL" id="BAAAZG010000003">
    <property type="protein sequence ID" value="GAA4062085.1"/>
    <property type="molecule type" value="Genomic_DNA"/>
</dbReference>
<dbReference type="RefSeq" id="WP_344942502.1">
    <property type="nucleotide sequence ID" value="NZ_BAAAZG010000003.1"/>
</dbReference>
<feature type="transmembrane region" description="Helical" evidence="1">
    <location>
        <begin position="156"/>
        <end position="186"/>
    </location>
</feature>
<evidence type="ECO:0000256" key="1">
    <source>
        <dbReference type="SAM" id="Phobius"/>
    </source>
</evidence>
<reference evidence="3" key="1">
    <citation type="journal article" date="2019" name="Int. J. Syst. Evol. Microbiol.">
        <title>The Global Catalogue of Microorganisms (GCM) 10K type strain sequencing project: providing services to taxonomists for standard genome sequencing and annotation.</title>
        <authorList>
            <consortium name="The Broad Institute Genomics Platform"/>
            <consortium name="The Broad Institute Genome Sequencing Center for Infectious Disease"/>
            <person name="Wu L."/>
            <person name="Ma J."/>
        </authorList>
    </citation>
    <scope>NUCLEOTIDE SEQUENCE [LARGE SCALE GENOMIC DNA]</scope>
    <source>
        <strain evidence="3">JCM 16702</strain>
    </source>
</reference>
<name>A0ABP7V9J3_9ACTN</name>
<evidence type="ECO:0008006" key="4">
    <source>
        <dbReference type="Google" id="ProtNLM"/>
    </source>
</evidence>
<keyword evidence="1" id="KW-0812">Transmembrane</keyword>
<feature type="transmembrane region" description="Helical" evidence="1">
    <location>
        <begin position="43"/>
        <end position="72"/>
    </location>
</feature>
<evidence type="ECO:0000313" key="2">
    <source>
        <dbReference type="EMBL" id="GAA4062085.1"/>
    </source>
</evidence>
<organism evidence="2 3">
    <name type="scientific">Actinomadura miaoliensis</name>
    <dbReference type="NCBI Taxonomy" id="430685"/>
    <lineage>
        <taxon>Bacteria</taxon>
        <taxon>Bacillati</taxon>
        <taxon>Actinomycetota</taxon>
        <taxon>Actinomycetes</taxon>
        <taxon>Streptosporangiales</taxon>
        <taxon>Thermomonosporaceae</taxon>
        <taxon>Actinomadura</taxon>
    </lineage>
</organism>
<feature type="transmembrane region" description="Helical" evidence="1">
    <location>
        <begin position="78"/>
        <end position="95"/>
    </location>
</feature>
<dbReference type="Pfam" id="PF11139">
    <property type="entry name" value="SfLAP"/>
    <property type="match status" value="1"/>
</dbReference>
<gene>
    <name evidence="2" type="ORF">GCM10022214_14070</name>
</gene>
<keyword evidence="3" id="KW-1185">Reference proteome</keyword>
<sequence length="233" mass="23816">MSVAVLLSLAGLALLDGTSVGTLFIPVWLLLVPGRVRAGRVVVYLGTLAVFYFAVGVVVVGGAGSVAAAVGGALDGRAALWGQLAVGVGLFALSFRFDPKRRGEGRGGVSRWRERVAAGSSSVVWVVGLALVAAVAEVATMLPYLGALAMLAASDLHAGVVVVLLAGYCVVMVLPAGVLLVARVLAASRVEPVLRRVDAWIGDRGAGATGWLLAIAGFLVARDAAARLWFMEG</sequence>
<accession>A0ABP7V9J3</accession>
<comment type="caution">
    <text evidence="2">The sequence shown here is derived from an EMBL/GenBank/DDBJ whole genome shotgun (WGS) entry which is preliminary data.</text>
</comment>